<dbReference type="InterPro" id="IPR000998">
    <property type="entry name" value="MAM_dom"/>
</dbReference>
<comment type="caution">
    <text evidence="5">The sequence shown here is derived from an EMBL/GenBank/DDBJ whole genome shotgun (WGS) entry which is preliminary data.</text>
</comment>
<dbReference type="InterPro" id="IPR000436">
    <property type="entry name" value="Sushi_SCR_CCP_dom"/>
</dbReference>
<dbReference type="PROSITE" id="PS50060">
    <property type="entry name" value="MAM_2"/>
    <property type="match status" value="1"/>
</dbReference>
<dbReference type="PANTHER" id="PTHR23282:SF142">
    <property type="entry name" value="MAM DOMAIN-CONTAINING PROTEIN"/>
    <property type="match status" value="1"/>
</dbReference>
<comment type="caution">
    <text evidence="2">Lacks conserved residue(s) required for the propagation of feature annotation.</text>
</comment>
<organism evidence="5 6">
    <name type="scientific">Acanthosepion pharaonis</name>
    <name type="common">Pharaoh cuttlefish</name>
    <name type="synonym">Sepia pharaonis</name>
    <dbReference type="NCBI Taxonomy" id="158019"/>
    <lineage>
        <taxon>Eukaryota</taxon>
        <taxon>Metazoa</taxon>
        <taxon>Spiralia</taxon>
        <taxon>Lophotrochozoa</taxon>
        <taxon>Mollusca</taxon>
        <taxon>Cephalopoda</taxon>
        <taxon>Coleoidea</taxon>
        <taxon>Decapodiformes</taxon>
        <taxon>Sepiida</taxon>
        <taxon>Sepiina</taxon>
        <taxon>Sepiidae</taxon>
        <taxon>Acanthosepion</taxon>
    </lineage>
</organism>
<reference evidence="5" key="1">
    <citation type="submission" date="2021-01" db="EMBL/GenBank/DDBJ databases">
        <authorList>
            <person name="Li R."/>
            <person name="Bekaert M."/>
        </authorList>
    </citation>
    <scope>NUCLEOTIDE SEQUENCE</scope>
    <source>
        <strain evidence="5">Farmed</strain>
    </source>
</reference>
<dbReference type="InterPro" id="IPR035976">
    <property type="entry name" value="Sushi/SCR/CCP_sf"/>
</dbReference>
<dbReference type="InterPro" id="IPR013320">
    <property type="entry name" value="ConA-like_dom_sf"/>
</dbReference>
<dbReference type="EMBL" id="CAHIKZ030001371">
    <property type="protein sequence ID" value="CAE1261842.1"/>
    <property type="molecule type" value="Genomic_DNA"/>
</dbReference>
<gene>
    <name evidence="5" type="ORF">SPHA_32923</name>
</gene>
<dbReference type="SUPFAM" id="SSF49899">
    <property type="entry name" value="Concanavalin A-like lectins/glucanases"/>
    <property type="match status" value="1"/>
</dbReference>
<evidence type="ECO:0000259" key="3">
    <source>
        <dbReference type="PROSITE" id="PS50060"/>
    </source>
</evidence>
<dbReference type="GO" id="GO:0016020">
    <property type="term" value="C:membrane"/>
    <property type="evidence" value="ECO:0007669"/>
    <property type="project" value="InterPro"/>
</dbReference>
<evidence type="ECO:0000256" key="1">
    <source>
        <dbReference type="ARBA" id="ARBA00023157"/>
    </source>
</evidence>
<evidence type="ECO:0000259" key="4">
    <source>
        <dbReference type="PROSITE" id="PS50923"/>
    </source>
</evidence>
<proteinExistence type="predicted"/>
<dbReference type="Proteomes" id="UP000597762">
    <property type="component" value="Unassembled WGS sequence"/>
</dbReference>
<dbReference type="Gene3D" id="2.60.120.200">
    <property type="match status" value="1"/>
</dbReference>
<evidence type="ECO:0000313" key="6">
    <source>
        <dbReference type="Proteomes" id="UP000597762"/>
    </source>
</evidence>
<dbReference type="SMART" id="SM00032">
    <property type="entry name" value="CCP"/>
    <property type="match status" value="1"/>
</dbReference>
<evidence type="ECO:0000313" key="5">
    <source>
        <dbReference type="EMBL" id="CAE1261842.1"/>
    </source>
</evidence>
<keyword evidence="2" id="KW-0768">Sushi</keyword>
<dbReference type="CDD" id="cd00033">
    <property type="entry name" value="CCP"/>
    <property type="match status" value="1"/>
</dbReference>
<dbReference type="CDD" id="cd06263">
    <property type="entry name" value="MAM"/>
    <property type="match status" value="1"/>
</dbReference>
<dbReference type="OrthoDB" id="6162141at2759"/>
<keyword evidence="1" id="KW-1015">Disulfide bond</keyword>
<dbReference type="SUPFAM" id="SSF57535">
    <property type="entry name" value="Complement control module/SCR domain"/>
    <property type="match status" value="1"/>
</dbReference>
<keyword evidence="6" id="KW-1185">Reference proteome</keyword>
<dbReference type="PANTHER" id="PTHR23282">
    <property type="entry name" value="APICAL ENDOSOMAL GLYCOPROTEIN PRECURSOR"/>
    <property type="match status" value="1"/>
</dbReference>
<accession>A0A812C9Z9</accession>
<protein>
    <submittedName>
        <fullName evidence="5">Uncharacterized protein</fullName>
    </submittedName>
</protein>
<sequence length="229" mass="26147">MLATCASSCPRIRRNKNLRLKYRSNKRIVYFACRSGFKIIGATSAICNKNTWSTDSPICVAPGCPLLEYDDNVLDVTYTYRHYIYIEASAPRRPGDQARLLSPLYNFKMQAVCFEFWFHMWCPSLTKETGSLQIYAISKKQLLSNLAPLMTLTGDYGNSWKRKRIQLEPMQDTFQIILHATRGQNHQNDIAVDDIQLWAGLCDGNIQHINGGLSEDWFMISNVVDSFGT</sequence>
<dbReference type="PROSITE" id="PS50923">
    <property type="entry name" value="SUSHI"/>
    <property type="match status" value="1"/>
</dbReference>
<dbReference type="SMART" id="SM00137">
    <property type="entry name" value="MAM"/>
    <property type="match status" value="1"/>
</dbReference>
<dbReference type="Pfam" id="PF00629">
    <property type="entry name" value="MAM"/>
    <property type="match status" value="1"/>
</dbReference>
<name>A0A812C9Z9_ACAPH</name>
<feature type="domain" description="Sushi" evidence="4">
    <location>
        <begin position="7"/>
        <end position="61"/>
    </location>
</feature>
<dbReference type="InterPro" id="IPR051560">
    <property type="entry name" value="MAM_domain-containing"/>
</dbReference>
<feature type="domain" description="MAM" evidence="3">
    <location>
        <begin position="52"/>
        <end position="204"/>
    </location>
</feature>
<evidence type="ECO:0000256" key="2">
    <source>
        <dbReference type="PROSITE-ProRule" id="PRU00302"/>
    </source>
</evidence>
<dbReference type="AlphaFoldDB" id="A0A812C9Z9"/>